<organism evidence="1 2">
    <name type="scientific">Blattamonas nauphoetae</name>
    <dbReference type="NCBI Taxonomy" id="2049346"/>
    <lineage>
        <taxon>Eukaryota</taxon>
        <taxon>Metamonada</taxon>
        <taxon>Preaxostyla</taxon>
        <taxon>Oxymonadida</taxon>
        <taxon>Blattamonas</taxon>
    </lineage>
</organism>
<proteinExistence type="predicted"/>
<reference evidence="1 2" key="1">
    <citation type="journal article" date="2022" name="bioRxiv">
        <title>Genomics of Preaxostyla Flagellates Illuminates Evolutionary Transitions and the Path Towards Mitochondrial Loss.</title>
        <authorList>
            <person name="Novak L.V.F."/>
            <person name="Treitli S.C."/>
            <person name="Pyrih J."/>
            <person name="Halakuc P."/>
            <person name="Pipaliya S.V."/>
            <person name="Vacek V."/>
            <person name="Brzon O."/>
            <person name="Soukal P."/>
            <person name="Eme L."/>
            <person name="Dacks J.B."/>
            <person name="Karnkowska A."/>
            <person name="Elias M."/>
            <person name="Hampl V."/>
        </authorList>
    </citation>
    <scope>NUCLEOTIDE SEQUENCE [LARGE SCALE GENOMIC DNA]</scope>
    <source>
        <strain evidence="1">NAU3</strain>
        <tissue evidence="1">Gut</tissue>
    </source>
</reference>
<dbReference type="EMBL" id="JARBJD010000111">
    <property type="protein sequence ID" value="KAK2951879.1"/>
    <property type="molecule type" value="Genomic_DNA"/>
</dbReference>
<name>A0ABQ9XM44_9EUKA</name>
<evidence type="ECO:0000313" key="1">
    <source>
        <dbReference type="EMBL" id="KAK2951879.1"/>
    </source>
</evidence>
<protein>
    <submittedName>
        <fullName evidence="1">Uncharacterized protein</fullName>
    </submittedName>
</protein>
<comment type="caution">
    <text evidence="1">The sequence shown here is derived from an EMBL/GenBank/DDBJ whole genome shotgun (WGS) entry which is preliminary data.</text>
</comment>
<dbReference type="Proteomes" id="UP001281761">
    <property type="component" value="Unassembled WGS sequence"/>
</dbReference>
<gene>
    <name evidence="1" type="ORF">BLNAU_13115</name>
</gene>
<sequence>MSAYGDLKGVLSGRVDIEYASAAMGEWSKLKLSVDPKGSLQNYRTTKVEWSNTQRIASGKFVNNNGKQEGLHQARMGSASSNLGYQGLHLAKMGSASRRYRIEAGGGTT</sequence>
<evidence type="ECO:0000313" key="2">
    <source>
        <dbReference type="Proteomes" id="UP001281761"/>
    </source>
</evidence>
<accession>A0ABQ9XM44</accession>
<keyword evidence="2" id="KW-1185">Reference proteome</keyword>